<keyword evidence="1" id="KW-1133">Transmembrane helix</keyword>
<keyword evidence="1" id="KW-0472">Membrane</keyword>
<proteinExistence type="predicted"/>
<feature type="transmembrane region" description="Helical" evidence="1">
    <location>
        <begin position="109"/>
        <end position="128"/>
    </location>
</feature>
<evidence type="ECO:0000313" key="3">
    <source>
        <dbReference type="Proteomes" id="UP000263486"/>
    </source>
</evidence>
<feature type="transmembrane region" description="Helical" evidence="1">
    <location>
        <begin position="39"/>
        <end position="57"/>
    </location>
</feature>
<keyword evidence="1" id="KW-0812">Transmembrane</keyword>
<feature type="transmembrane region" description="Helical" evidence="1">
    <location>
        <begin position="140"/>
        <end position="163"/>
    </location>
</feature>
<dbReference type="RefSeq" id="WP_114642456.1">
    <property type="nucleotide sequence ID" value="NZ_JAACIO010000014.1"/>
</dbReference>
<feature type="transmembrane region" description="Helical" evidence="1">
    <location>
        <begin position="175"/>
        <end position="195"/>
    </location>
</feature>
<feature type="transmembrane region" description="Helical" evidence="1">
    <location>
        <begin position="69"/>
        <end position="89"/>
    </location>
</feature>
<keyword evidence="3" id="KW-1185">Reference proteome</keyword>
<reference evidence="2 3" key="1">
    <citation type="submission" date="2018-08" db="EMBL/GenBank/DDBJ databases">
        <title>Draft genome sequence of Psychrilyobacter sp. strain SD5 isolated from Black Sea water.</title>
        <authorList>
            <person name="Yadav S."/>
            <person name="Villanueva L."/>
            <person name="Damste J.S.S."/>
        </authorList>
    </citation>
    <scope>NUCLEOTIDE SEQUENCE [LARGE SCALE GENOMIC DNA]</scope>
    <source>
        <strain evidence="2 3">SD5</strain>
    </source>
</reference>
<organism evidence="2 3">
    <name type="scientific">Psychrilyobacter piezotolerans</name>
    <dbReference type="NCBI Taxonomy" id="2293438"/>
    <lineage>
        <taxon>Bacteria</taxon>
        <taxon>Fusobacteriati</taxon>
        <taxon>Fusobacteriota</taxon>
        <taxon>Fusobacteriia</taxon>
        <taxon>Fusobacteriales</taxon>
        <taxon>Fusobacteriaceae</taxon>
        <taxon>Psychrilyobacter</taxon>
    </lineage>
</organism>
<comment type="caution">
    <text evidence="2">The sequence shown here is derived from an EMBL/GenBank/DDBJ whole genome shotgun (WGS) entry which is preliminary data.</text>
</comment>
<evidence type="ECO:0008006" key="4">
    <source>
        <dbReference type="Google" id="ProtNLM"/>
    </source>
</evidence>
<evidence type="ECO:0000256" key="1">
    <source>
        <dbReference type="SAM" id="Phobius"/>
    </source>
</evidence>
<feature type="transmembrane region" description="Helical" evidence="1">
    <location>
        <begin position="6"/>
        <end position="32"/>
    </location>
</feature>
<name>A0ABX9KH18_9FUSO</name>
<evidence type="ECO:0000313" key="2">
    <source>
        <dbReference type="EMBL" id="REI41100.1"/>
    </source>
</evidence>
<dbReference type="EMBL" id="QUAJ01000013">
    <property type="protein sequence ID" value="REI41100.1"/>
    <property type="molecule type" value="Genomic_DNA"/>
</dbReference>
<dbReference type="Proteomes" id="UP000263486">
    <property type="component" value="Unassembled WGS sequence"/>
</dbReference>
<accession>A0ABX9KH18</accession>
<sequence>MIYFIAFTLGLSGFFHPCFIGTITTFYAALVLVKEKKKFILGSILGIIIINFSFLFFTDLLSHIFHQRIFNYIIGGMFILFGLMFLGVIKHQHSHLLLSAERIKNANPVLVGIFVVFSWIQSFAHIFIPMVPLISKTNSYLRFFIIIPYVIGLTIPVTLFNFLPLQFKEKHRQKYTKIIGIILIILGIFISFNLFEEIEHLV</sequence>
<gene>
    <name evidence="2" type="ORF">DYH56_08715</name>
</gene>
<protein>
    <recommendedName>
        <fullName evidence="4">Cytochrome C biogenesis protein transmembrane domain-containing protein</fullName>
    </recommendedName>
</protein>